<dbReference type="SUPFAM" id="SSF56601">
    <property type="entry name" value="beta-lactamase/transpeptidase-like"/>
    <property type="match status" value="1"/>
</dbReference>
<dbReference type="Proteomes" id="UP000606193">
    <property type="component" value="Unassembled WGS sequence"/>
</dbReference>
<accession>A0ABR7N3W7</accession>
<evidence type="ECO:0000313" key="3">
    <source>
        <dbReference type="Proteomes" id="UP000606193"/>
    </source>
</evidence>
<feature type="domain" description="Beta-lactamase-related" evidence="1">
    <location>
        <begin position="10"/>
        <end position="379"/>
    </location>
</feature>
<dbReference type="Pfam" id="PF00144">
    <property type="entry name" value="Beta-lactamase"/>
    <property type="match status" value="1"/>
</dbReference>
<dbReference type="PANTHER" id="PTHR43283">
    <property type="entry name" value="BETA-LACTAMASE-RELATED"/>
    <property type="match status" value="1"/>
</dbReference>
<sequence>MNYNILNKADKVIQAKINGDEIKGASLCVIHKGDTVYFRQFGMADVARDIPMTKDSIFRCYSMTKPVTAAAVMSAVEKGLISLSDTVDMYLPGFRDQKVLKDGKLVPVEHKVTLQNLLDMTAGVTYPDTSFPAGTYMQNMIDQYYADLEAGKPTTTYDLANLIGQQPLEFEPGEGWRYSFCADVLGAVLEVVTGKTYGEYLKKTIFEPLGMVDTDFYVPEDKQNRFMENYEYKPESGTLEPCTWQHLGLSYMHKKKPAFESGGAGLVSTVEDYSRFVQMMMHGGSYRGVRILGRKSIEHMTTNHLTPQQLQMYDWESLRGYGYGDLMRQMMDVPASYGLGSVGEFGWDGWLGSYVAMDPAEDLAIIYVIQKCGGNGYRDVQVLRNIIYSAL</sequence>
<dbReference type="RefSeq" id="WP_249298400.1">
    <property type="nucleotide sequence ID" value="NZ_JACRSX010000019.1"/>
</dbReference>
<protein>
    <submittedName>
        <fullName evidence="2">Serine hydrolase</fullName>
    </submittedName>
</protein>
<dbReference type="InterPro" id="IPR050789">
    <property type="entry name" value="Diverse_Enzym_Activities"/>
</dbReference>
<dbReference type="GO" id="GO:0016787">
    <property type="term" value="F:hydrolase activity"/>
    <property type="evidence" value="ECO:0007669"/>
    <property type="project" value="UniProtKB-KW"/>
</dbReference>
<dbReference type="InterPro" id="IPR001466">
    <property type="entry name" value="Beta-lactam-related"/>
</dbReference>
<proteinExistence type="predicted"/>
<dbReference type="Gene3D" id="3.40.710.10">
    <property type="entry name" value="DD-peptidase/beta-lactamase superfamily"/>
    <property type="match status" value="1"/>
</dbReference>
<dbReference type="InterPro" id="IPR012338">
    <property type="entry name" value="Beta-lactam/transpept-like"/>
</dbReference>
<evidence type="ECO:0000313" key="2">
    <source>
        <dbReference type="EMBL" id="MBC8563313.1"/>
    </source>
</evidence>
<evidence type="ECO:0000259" key="1">
    <source>
        <dbReference type="Pfam" id="PF00144"/>
    </source>
</evidence>
<keyword evidence="2" id="KW-0378">Hydrolase</keyword>
<name>A0ABR7N3W7_9FIRM</name>
<dbReference type="PANTHER" id="PTHR43283:SF3">
    <property type="entry name" value="BETA-LACTAMASE FAMILY PROTEIN (AFU_ORTHOLOGUE AFUA_5G07500)"/>
    <property type="match status" value="1"/>
</dbReference>
<organism evidence="2 3">
    <name type="scientific">Jutongia huaianensis</name>
    <dbReference type="NCBI Taxonomy" id="2763668"/>
    <lineage>
        <taxon>Bacteria</taxon>
        <taxon>Bacillati</taxon>
        <taxon>Bacillota</taxon>
        <taxon>Clostridia</taxon>
        <taxon>Lachnospirales</taxon>
        <taxon>Lachnospiraceae</taxon>
        <taxon>Jutongia</taxon>
    </lineage>
</organism>
<reference evidence="2 3" key="1">
    <citation type="submission" date="2020-08" db="EMBL/GenBank/DDBJ databases">
        <title>Genome public.</title>
        <authorList>
            <person name="Liu C."/>
            <person name="Sun Q."/>
        </authorList>
    </citation>
    <scope>NUCLEOTIDE SEQUENCE [LARGE SCALE GENOMIC DNA]</scope>
    <source>
        <strain evidence="2 3">NSJ-37</strain>
    </source>
</reference>
<gene>
    <name evidence="2" type="ORF">H8704_11870</name>
</gene>
<keyword evidence="3" id="KW-1185">Reference proteome</keyword>
<comment type="caution">
    <text evidence="2">The sequence shown here is derived from an EMBL/GenBank/DDBJ whole genome shotgun (WGS) entry which is preliminary data.</text>
</comment>
<dbReference type="EMBL" id="JACRSX010000019">
    <property type="protein sequence ID" value="MBC8563313.1"/>
    <property type="molecule type" value="Genomic_DNA"/>
</dbReference>